<comment type="caution">
    <text evidence="1">The sequence shown here is derived from an EMBL/GenBank/DDBJ whole genome shotgun (WGS) entry which is preliminary data.</text>
</comment>
<reference evidence="1 2" key="2">
    <citation type="submission" date="2020-03" db="EMBL/GenBank/DDBJ databases">
        <authorList>
            <person name="Ichikawa N."/>
            <person name="Kimura A."/>
            <person name="Kitahashi Y."/>
            <person name="Uohara A."/>
        </authorList>
    </citation>
    <scope>NUCLEOTIDE SEQUENCE [LARGE SCALE GENOMIC DNA]</scope>
    <source>
        <strain evidence="1 2">NBRC 108638</strain>
    </source>
</reference>
<dbReference type="RefSeq" id="WP_173080135.1">
    <property type="nucleotide sequence ID" value="NZ_BAABJB010000034.1"/>
</dbReference>
<dbReference type="AlphaFoldDB" id="A0A6V8LHC9"/>
<evidence type="ECO:0000313" key="1">
    <source>
        <dbReference type="EMBL" id="GFJ93506.1"/>
    </source>
</evidence>
<dbReference type="EMBL" id="BLPG01000001">
    <property type="protein sequence ID" value="GFJ93506.1"/>
    <property type="molecule type" value="Genomic_DNA"/>
</dbReference>
<keyword evidence="2" id="KW-1185">Reference proteome</keyword>
<gene>
    <name evidence="1" type="ORF">Prum_071480</name>
</gene>
<protein>
    <submittedName>
        <fullName evidence="1">Uncharacterized protein</fullName>
    </submittedName>
</protein>
<reference evidence="1 2" key="1">
    <citation type="submission" date="2020-03" db="EMBL/GenBank/DDBJ databases">
        <title>Whole genome shotgun sequence of Phytohabitans rumicis NBRC 108638.</title>
        <authorList>
            <person name="Komaki H."/>
            <person name="Tamura T."/>
        </authorList>
    </citation>
    <scope>NUCLEOTIDE SEQUENCE [LARGE SCALE GENOMIC DNA]</scope>
    <source>
        <strain evidence="1 2">NBRC 108638</strain>
    </source>
</reference>
<sequence length="331" mass="36622">MSWPAVYVVMDDDVLDQLAGWHLPADDGLLYAAVESSGLAVGPTRSYRIVLDRWGALGIDSMLAGGPGFALSRMLAGADKCRLGAGHAAVLVDVRRRRLLFHYSTVALAGGGGLGASHVDFRLGLLALLSRIWEGWQVDWAWRGDLDLAEHIGLVEDFRQPLEDPRRLWPGVHEDQTVVMVRTGAEVRVWSTMSTAIGAFLHGPSLVDGVDGGVDERELTAMPAGGLYLDPHRREMDWWTTGTTEGWDASAAAAERWPGWRAQFLRDDFSRFFARWAPAVDLPVQPLRGLAGLRHRLNSPGAEHRYGTDRWELLQVALTELQARSHVWGYE</sequence>
<name>A0A6V8LHC9_9ACTN</name>
<accession>A0A6V8LHC9</accession>
<dbReference type="Proteomes" id="UP000482960">
    <property type="component" value="Unassembled WGS sequence"/>
</dbReference>
<organism evidence="1 2">
    <name type="scientific">Phytohabitans rumicis</name>
    <dbReference type="NCBI Taxonomy" id="1076125"/>
    <lineage>
        <taxon>Bacteria</taxon>
        <taxon>Bacillati</taxon>
        <taxon>Actinomycetota</taxon>
        <taxon>Actinomycetes</taxon>
        <taxon>Micromonosporales</taxon>
        <taxon>Micromonosporaceae</taxon>
    </lineage>
</organism>
<evidence type="ECO:0000313" key="2">
    <source>
        <dbReference type="Proteomes" id="UP000482960"/>
    </source>
</evidence>
<proteinExistence type="predicted"/>